<feature type="region of interest" description="Disordered" evidence="1">
    <location>
        <begin position="1"/>
        <end position="49"/>
    </location>
</feature>
<proteinExistence type="predicted"/>
<name>A0A9P7KCI2_9AGAR</name>
<reference evidence="2" key="1">
    <citation type="submission" date="2020-07" db="EMBL/GenBank/DDBJ databases">
        <authorList>
            <person name="Nieuwenhuis M."/>
            <person name="Van De Peppel L.J.J."/>
        </authorList>
    </citation>
    <scope>NUCLEOTIDE SEQUENCE</scope>
    <source>
        <strain evidence="2">AP01</strain>
        <tissue evidence="2">Mycelium</tissue>
    </source>
</reference>
<feature type="compositionally biased region" description="Polar residues" evidence="1">
    <location>
        <begin position="16"/>
        <end position="32"/>
    </location>
</feature>
<sequence>MGAGQSRSESDEKVFQNETPISFSQDVVNQLSDRLESHETSPERQSTLDALIRSRIQSELEHLKQEEEKVRQEIESALEKENLDRERSGAEDSAEGGSGRIPSSTELMGDLEEIRSKVDRYQARRDLREFPEVKSTGEAVVSCYQNHPTTPLDCWREVNAFKESVAQVEQSATPIGAPDESFDAVEYDDLMLASEYRWIFP</sequence>
<reference evidence="2" key="2">
    <citation type="submission" date="2021-10" db="EMBL/GenBank/DDBJ databases">
        <title>Phylogenomics reveals ancestral predisposition of the termite-cultivated fungus Termitomyces towards a domesticated lifestyle.</title>
        <authorList>
            <person name="Auxier B."/>
            <person name="Grum-Grzhimaylo A."/>
            <person name="Cardenas M.E."/>
            <person name="Lodge J.D."/>
            <person name="Laessoe T."/>
            <person name="Pedersen O."/>
            <person name="Smith M.E."/>
            <person name="Kuyper T.W."/>
            <person name="Franco-Molano E.A."/>
            <person name="Baroni T.J."/>
            <person name="Aanen D.K."/>
        </authorList>
    </citation>
    <scope>NUCLEOTIDE SEQUENCE</scope>
    <source>
        <strain evidence="2">AP01</strain>
        <tissue evidence="2">Mycelium</tissue>
    </source>
</reference>
<dbReference type="Proteomes" id="UP000775547">
    <property type="component" value="Unassembled WGS sequence"/>
</dbReference>
<feature type="compositionally biased region" description="Basic and acidic residues" evidence="1">
    <location>
        <begin position="62"/>
        <end position="90"/>
    </location>
</feature>
<dbReference type="OrthoDB" id="5544375at2759"/>
<feature type="compositionally biased region" description="Basic and acidic residues" evidence="1">
    <location>
        <begin position="33"/>
        <end position="42"/>
    </location>
</feature>
<dbReference type="Pfam" id="PF07956">
    <property type="entry name" value="DUF1690"/>
    <property type="match status" value="1"/>
</dbReference>
<dbReference type="InterPro" id="IPR012471">
    <property type="entry name" value="DUF1690"/>
</dbReference>
<evidence type="ECO:0000313" key="3">
    <source>
        <dbReference type="Proteomes" id="UP000775547"/>
    </source>
</evidence>
<gene>
    <name evidence="2" type="ORF">DXG03_009476</name>
</gene>
<evidence type="ECO:0000256" key="1">
    <source>
        <dbReference type="SAM" id="MobiDB-lite"/>
    </source>
</evidence>
<feature type="region of interest" description="Disordered" evidence="1">
    <location>
        <begin position="62"/>
        <end position="113"/>
    </location>
</feature>
<comment type="caution">
    <text evidence="2">The sequence shown here is derived from an EMBL/GenBank/DDBJ whole genome shotgun (WGS) entry which is preliminary data.</text>
</comment>
<dbReference type="AlphaFoldDB" id="A0A9P7KCI2"/>
<keyword evidence="3" id="KW-1185">Reference proteome</keyword>
<accession>A0A9P7KCI2</accession>
<evidence type="ECO:0000313" key="2">
    <source>
        <dbReference type="EMBL" id="KAG5643905.1"/>
    </source>
</evidence>
<dbReference type="EMBL" id="JABCKV010000090">
    <property type="protein sequence ID" value="KAG5643905.1"/>
    <property type="molecule type" value="Genomic_DNA"/>
</dbReference>
<protein>
    <submittedName>
        <fullName evidence="2">Uncharacterized protein</fullName>
    </submittedName>
</protein>
<organism evidence="2 3">
    <name type="scientific">Asterophora parasitica</name>
    <dbReference type="NCBI Taxonomy" id="117018"/>
    <lineage>
        <taxon>Eukaryota</taxon>
        <taxon>Fungi</taxon>
        <taxon>Dikarya</taxon>
        <taxon>Basidiomycota</taxon>
        <taxon>Agaricomycotina</taxon>
        <taxon>Agaricomycetes</taxon>
        <taxon>Agaricomycetidae</taxon>
        <taxon>Agaricales</taxon>
        <taxon>Tricholomatineae</taxon>
        <taxon>Lyophyllaceae</taxon>
        <taxon>Asterophora</taxon>
    </lineage>
</organism>